<dbReference type="Proteomes" id="UP000036403">
    <property type="component" value="Unassembled WGS sequence"/>
</dbReference>
<dbReference type="InterPro" id="IPR036397">
    <property type="entry name" value="RNaseH_sf"/>
</dbReference>
<keyword evidence="2" id="KW-0255">Endonuclease</keyword>
<feature type="non-terminal residue" evidence="2">
    <location>
        <position position="165"/>
    </location>
</feature>
<keyword evidence="2" id="KW-0378">Hydrolase</keyword>
<dbReference type="SUPFAM" id="SSF53098">
    <property type="entry name" value="Ribonuclease H-like"/>
    <property type="match status" value="1"/>
</dbReference>
<name>A0A0J7JVR2_LASNI</name>
<dbReference type="InterPro" id="IPR012337">
    <property type="entry name" value="RNaseH-like_sf"/>
</dbReference>
<protein>
    <submittedName>
        <fullName evidence="2">Enzymatic polyprotein endonuclease reverse</fullName>
    </submittedName>
</protein>
<dbReference type="InterPro" id="IPR050951">
    <property type="entry name" value="Retrovirus_Pol_polyprotein"/>
</dbReference>
<dbReference type="InterPro" id="IPR001584">
    <property type="entry name" value="Integrase_cat-core"/>
</dbReference>
<evidence type="ECO:0000259" key="1">
    <source>
        <dbReference type="PROSITE" id="PS50994"/>
    </source>
</evidence>
<proteinExistence type="predicted"/>
<keyword evidence="2" id="KW-0540">Nuclease</keyword>
<accession>A0A0J7JVR2</accession>
<dbReference type="OrthoDB" id="441971at2759"/>
<dbReference type="PANTHER" id="PTHR37984:SF15">
    <property type="entry name" value="INTEGRASE CATALYTIC DOMAIN-CONTAINING PROTEIN"/>
    <property type="match status" value="1"/>
</dbReference>
<dbReference type="Gene3D" id="3.30.420.10">
    <property type="entry name" value="Ribonuclease H-like superfamily/Ribonuclease H"/>
    <property type="match status" value="2"/>
</dbReference>
<dbReference type="PANTHER" id="PTHR37984">
    <property type="entry name" value="PROTEIN CBG26694"/>
    <property type="match status" value="1"/>
</dbReference>
<organism evidence="2 3">
    <name type="scientific">Lasius niger</name>
    <name type="common">Black garden ant</name>
    <dbReference type="NCBI Taxonomy" id="67767"/>
    <lineage>
        <taxon>Eukaryota</taxon>
        <taxon>Metazoa</taxon>
        <taxon>Ecdysozoa</taxon>
        <taxon>Arthropoda</taxon>
        <taxon>Hexapoda</taxon>
        <taxon>Insecta</taxon>
        <taxon>Pterygota</taxon>
        <taxon>Neoptera</taxon>
        <taxon>Endopterygota</taxon>
        <taxon>Hymenoptera</taxon>
        <taxon>Apocrita</taxon>
        <taxon>Aculeata</taxon>
        <taxon>Formicoidea</taxon>
        <taxon>Formicidae</taxon>
        <taxon>Formicinae</taxon>
        <taxon>Lasius</taxon>
        <taxon>Lasius</taxon>
    </lineage>
</organism>
<dbReference type="STRING" id="67767.A0A0J7JVR2"/>
<dbReference type="GO" id="GO:0003676">
    <property type="term" value="F:nucleic acid binding"/>
    <property type="evidence" value="ECO:0007669"/>
    <property type="project" value="InterPro"/>
</dbReference>
<dbReference type="EMBL" id="LBMM01027213">
    <property type="protein sequence ID" value="KMQ82224.1"/>
    <property type="molecule type" value="Genomic_DNA"/>
</dbReference>
<dbReference type="GO" id="GO:0004519">
    <property type="term" value="F:endonuclease activity"/>
    <property type="evidence" value="ECO:0007669"/>
    <property type="project" value="UniProtKB-KW"/>
</dbReference>
<sequence>MPLIITDTPNKPFEKCALDIVGPLTITTKGNKYLLTFQDSLTKFSKAIPIPNQEANTISKEFVTKIVLEHGIPEKILTDQESNGALERSHRTLAEYLRHYINADQTDWDEWIPFAMFTYNTTPHTATGYTPFELVYGHQAEIPTALSKPPRATYSYEDYAQELRE</sequence>
<dbReference type="GO" id="GO:0015074">
    <property type="term" value="P:DNA integration"/>
    <property type="evidence" value="ECO:0007669"/>
    <property type="project" value="InterPro"/>
</dbReference>
<dbReference type="PaxDb" id="67767-A0A0J7JVR2"/>
<evidence type="ECO:0000313" key="2">
    <source>
        <dbReference type="EMBL" id="KMQ82224.1"/>
    </source>
</evidence>
<dbReference type="PROSITE" id="PS50994">
    <property type="entry name" value="INTEGRASE"/>
    <property type="match status" value="1"/>
</dbReference>
<comment type="caution">
    <text evidence="2">The sequence shown here is derived from an EMBL/GenBank/DDBJ whole genome shotgun (WGS) entry which is preliminary data.</text>
</comment>
<keyword evidence="3" id="KW-1185">Reference proteome</keyword>
<feature type="domain" description="Integrase catalytic" evidence="1">
    <location>
        <begin position="8"/>
        <end position="100"/>
    </location>
</feature>
<reference evidence="2 3" key="1">
    <citation type="submission" date="2015-04" db="EMBL/GenBank/DDBJ databases">
        <title>Lasius niger genome sequencing.</title>
        <authorList>
            <person name="Konorov E.A."/>
            <person name="Nikitin M.A."/>
            <person name="Kirill M.V."/>
            <person name="Chang P."/>
        </authorList>
    </citation>
    <scope>NUCLEOTIDE SEQUENCE [LARGE SCALE GENOMIC DNA]</scope>
    <source>
        <tissue evidence="2">Whole</tissue>
    </source>
</reference>
<gene>
    <name evidence="2" type="ORF">RF55_23748</name>
</gene>
<dbReference type="AlphaFoldDB" id="A0A0J7JVR2"/>
<evidence type="ECO:0000313" key="3">
    <source>
        <dbReference type="Proteomes" id="UP000036403"/>
    </source>
</evidence>